<feature type="region of interest" description="Disordered" evidence="1">
    <location>
        <begin position="1"/>
        <end position="76"/>
    </location>
</feature>
<name>A0A9D3WVK0_9SAUR</name>
<feature type="compositionally biased region" description="Basic residues" evidence="1">
    <location>
        <begin position="1"/>
        <end position="11"/>
    </location>
</feature>
<gene>
    <name evidence="2" type="ORF">KIL84_003148</name>
</gene>
<keyword evidence="3" id="KW-1185">Reference proteome</keyword>
<evidence type="ECO:0000313" key="2">
    <source>
        <dbReference type="EMBL" id="KAH1167665.1"/>
    </source>
</evidence>
<evidence type="ECO:0000313" key="3">
    <source>
        <dbReference type="Proteomes" id="UP000827986"/>
    </source>
</evidence>
<proteinExistence type="predicted"/>
<organism evidence="2 3">
    <name type="scientific">Mauremys mutica</name>
    <name type="common">yellowpond turtle</name>
    <dbReference type="NCBI Taxonomy" id="74926"/>
    <lineage>
        <taxon>Eukaryota</taxon>
        <taxon>Metazoa</taxon>
        <taxon>Chordata</taxon>
        <taxon>Craniata</taxon>
        <taxon>Vertebrata</taxon>
        <taxon>Euteleostomi</taxon>
        <taxon>Archelosauria</taxon>
        <taxon>Testudinata</taxon>
        <taxon>Testudines</taxon>
        <taxon>Cryptodira</taxon>
        <taxon>Durocryptodira</taxon>
        <taxon>Testudinoidea</taxon>
        <taxon>Geoemydidae</taxon>
        <taxon>Geoemydinae</taxon>
        <taxon>Mauremys</taxon>
    </lineage>
</organism>
<evidence type="ECO:0000256" key="1">
    <source>
        <dbReference type="SAM" id="MobiDB-lite"/>
    </source>
</evidence>
<accession>A0A9D3WVK0</accession>
<dbReference type="AlphaFoldDB" id="A0A9D3WVK0"/>
<comment type="caution">
    <text evidence="2">The sequence shown here is derived from an EMBL/GenBank/DDBJ whole genome shotgun (WGS) entry which is preliminary data.</text>
</comment>
<protein>
    <submittedName>
        <fullName evidence="2">Uncharacterized protein</fullName>
    </submittedName>
</protein>
<reference evidence="2" key="1">
    <citation type="submission" date="2021-09" db="EMBL/GenBank/DDBJ databases">
        <title>The genome of Mauremys mutica provides insights into the evolution of semi-aquatic lifestyle.</title>
        <authorList>
            <person name="Gong S."/>
            <person name="Gao Y."/>
        </authorList>
    </citation>
    <scope>NUCLEOTIDE SEQUENCE</scope>
    <source>
        <strain evidence="2">MM-2020</strain>
        <tissue evidence="2">Muscle</tissue>
    </source>
</reference>
<sequence length="141" mass="15388">MGRWGFHRCTHPAHPALLPGSGVKVPELSLPRSPSGWGSGAPQLTEAPGHRPHSYTTDPTSPRSYLAPPRPEEQPEGLAVRMRAGLPAWSCPFSTTRSRDPRPTGAALPSRVRMGRPLVELLAHGCWKSCSSLPRPFWLQT</sequence>
<dbReference type="Proteomes" id="UP000827986">
    <property type="component" value="Unassembled WGS sequence"/>
</dbReference>
<dbReference type="EMBL" id="JAHDVG010000486">
    <property type="protein sequence ID" value="KAH1167665.1"/>
    <property type="molecule type" value="Genomic_DNA"/>
</dbReference>
<feature type="compositionally biased region" description="Polar residues" evidence="1">
    <location>
        <begin position="54"/>
        <end position="63"/>
    </location>
</feature>